<keyword evidence="4" id="KW-1185">Reference proteome</keyword>
<dbReference type="InterPro" id="IPR040684">
    <property type="entry name" value="HMUDK_hel"/>
</dbReference>
<accession>A0AAD7CAL0</accession>
<dbReference type="Proteomes" id="UP001221142">
    <property type="component" value="Unassembled WGS sequence"/>
</dbReference>
<feature type="domain" description="Chromo" evidence="2">
    <location>
        <begin position="402"/>
        <end position="457"/>
    </location>
</feature>
<dbReference type="EMBL" id="JARKIF010000003">
    <property type="protein sequence ID" value="KAJ7643814.1"/>
    <property type="molecule type" value="Genomic_DNA"/>
</dbReference>
<gene>
    <name evidence="3" type="ORF">FB45DRAFT_896135</name>
</gene>
<dbReference type="InterPro" id="IPR016197">
    <property type="entry name" value="Chromo-like_dom_sf"/>
</dbReference>
<dbReference type="InterPro" id="IPR000953">
    <property type="entry name" value="Chromo/chromo_shadow_dom"/>
</dbReference>
<comment type="caution">
    <text evidence="3">The sequence shown here is derived from an EMBL/GenBank/DDBJ whole genome shotgun (WGS) entry which is preliminary data.</text>
</comment>
<dbReference type="CDD" id="cd00024">
    <property type="entry name" value="CD_CSD"/>
    <property type="match status" value="1"/>
</dbReference>
<dbReference type="AlphaFoldDB" id="A0AAD7CAL0"/>
<proteinExistence type="predicted"/>
<evidence type="ECO:0000259" key="2">
    <source>
        <dbReference type="PROSITE" id="PS50013"/>
    </source>
</evidence>
<dbReference type="GO" id="GO:0006338">
    <property type="term" value="P:chromatin remodeling"/>
    <property type="evidence" value="ECO:0007669"/>
    <property type="project" value="UniProtKB-ARBA"/>
</dbReference>
<evidence type="ECO:0000313" key="3">
    <source>
        <dbReference type="EMBL" id="KAJ7643814.1"/>
    </source>
</evidence>
<feature type="region of interest" description="Disordered" evidence="1">
    <location>
        <begin position="1"/>
        <end position="44"/>
    </location>
</feature>
<organism evidence="3 4">
    <name type="scientific">Roridomyces roridus</name>
    <dbReference type="NCBI Taxonomy" id="1738132"/>
    <lineage>
        <taxon>Eukaryota</taxon>
        <taxon>Fungi</taxon>
        <taxon>Dikarya</taxon>
        <taxon>Basidiomycota</taxon>
        <taxon>Agaricomycotina</taxon>
        <taxon>Agaricomycetes</taxon>
        <taxon>Agaricomycetidae</taxon>
        <taxon>Agaricales</taxon>
        <taxon>Marasmiineae</taxon>
        <taxon>Mycenaceae</taxon>
        <taxon>Roridomyces</taxon>
    </lineage>
</organism>
<evidence type="ECO:0000256" key="1">
    <source>
        <dbReference type="SAM" id="MobiDB-lite"/>
    </source>
</evidence>
<evidence type="ECO:0000313" key="4">
    <source>
        <dbReference type="Proteomes" id="UP001221142"/>
    </source>
</evidence>
<dbReference type="Gene3D" id="2.40.50.40">
    <property type="match status" value="1"/>
</dbReference>
<reference evidence="3" key="1">
    <citation type="submission" date="2023-03" db="EMBL/GenBank/DDBJ databases">
        <title>Massive genome expansion in bonnet fungi (Mycena s.s.) driven by repeated elements and novel gene families across ecological guilds.</title>
        <authorList>
            <consortium name="Lawrence Berkeley National Laboratory"/>
            <person name="Harder C.B."/>
            <person name="Miyauchi S."/>
            <person name="Viragh M."/>
            <person name="Kuo A."/>
            <person name="Thoen E."/>
            <person name="Andreopoulos B."/>
            <person name="Lu D."/>
            <person name="Skrede I."/>
            <person name="Drula E."/>
            <person name="Henrissat B."/>
            <person name="Morin E."/>
            <person name="Kohler A."/>
            <person name="Barry K."/>
            <person name="LaButti K."/>
            <person name="Morin E."/>
            <person name="Salamov A."/>
            <person name="Lipzen A."/>
            <person name="Mereny Z."/>
            <person name="Hegedus B."/>
            <person name="Baldrian P."/>
            <person name="Stursova M."/>
            <person name="Weitz H."/>
            <person name="Taylor A."/>
            <person name="Grigoriev I.V."/>
            <person name="Nagy L.G."/>
            <person name="Martin F."/>
            <person name="Kauserud H."/>
        </authorList>
    </citation>
    <scope>NUCLEOTIDE SEQUENCE</scope>
    <source>
        <strain evidence="3">9284</strain>
    </source>
</reference>
<sequence>MPVARSKRGDASNAGQSTSRRSSLFDRRDASLSPLTSVPNTPEPLPPPIVVSGQVLEPTVVFESLWWWLVERKKMDDARRAGRPSPWTQDEILQKGRFCNAYRVLDKTSQFVVTDVIETGSQDALELLFRIVLFTSFNKIQTWKMLTEAFGELTWAEFDIHTYGEVLSAASSRGQTLCTGAYMKIARQYEYRSNHMGHLQLLQMLMEKLPPVLKGAKFAADVYEEIAAFPGMAAFTTYQLMLSLSYSKLLNFNANDFVVPGPGASSGLAKMFGQSLKDARAAVGKDIESDILRHLVEHQRAYFARSNLEFPYLRDEGGHEHLLDVADFEHAVCETDKYAREKYPEIEGTSARTKIKRGFTASDEKLPAQPRLPVAWKDPARSKKRVRAGPIVVEKMYVCTKITDERPLERRARDGSKVEFLVWWYGYKEPTWEPERTIRKDAREIVETWLETKAKRK</sequence>
<dbReference type="SUPFAM" id="SSF54160">
    <property type="entry name" value="Chromo domain-like"/>
    <property type="match status" value="1"/>
</dbReference>
<name>A0AAD7CAL0_9AGAR</name>
<dbReference type="PROSITE" id="PS50013">
    <property type="entry name" value="CHROMO_2"/>
    <property type="match status" value="1"/>
</dbReference>
<dbReference type="Pfam" id="PF18723">
    <property type="entry name" value="HMUDK_hel"/>
    <property type="match status" value="1"/>
</dbReference>
<protein>
    <recommendedName>
        <fullName evidence="2">Chromo domain-containing protein</fullName>
    </recommendedName>
</protein>
<feature type="compositionally biased region" description="Polar residues" evidence="1">
    <location>
        <begin position="13"/>
        <end position="22"/>
    </location>
</feature>